<gene>
    <name evidence="5" type="ORF">C3K47_05915</name>
</gene>
<dbReference type="InterPro" id="IPR037171">
    <property type="entry name" value="NagB/RpiA_transferase-like"/>
</dbReference>
<dbReference type="Pfam" id="PF02550">
    <property type="entry name" value="AcetylCoA_hydro"/>
    <property type="match status" value="1"/>
</dbReference>
<dbReference type="InterPro" id="IPR026888">
    <property type="entry name" value="AcetylCoA_hyd_C"/>
</dbReference>
<proteinExistence type="inferred from homology"/>
<evidence type="ECO:0000313" key="6">
    <source>
        <dbReference type="Proteomes" id="UP000236893"/>
    </source>
</evidence>
<comment type="similarity">
    <text evidence="1">Belongs to the acetyl-CoA hydrolase/transferase family.</text>
</comment>
<dbReference type="InterPro" id="IPR038460">
    <property type="entry name" value="AcetylCoA_hyd_C_sf"/>
</dbReference>
<evidence type="ECO:0000259" key="3">
    <source>
        <dbReference type="Pfam" id="PF02550"/>
    </source>
</evidence>
<evidence type="ECO:0000259" key="4">
    <source>
        <dbReference type="Pfam" id="PF13336"/>
    </source>
</evidence>
<dbReference type="Gene3D" id="3.40.1080.20">
    <property type="entry name" value="Acetyl-CoA hydrolase/transferase C-terminal domain"/>
    <property type="match status" value="1"/>
</dbReference>
<dbReference type="PANTHER" id="PTHR21432:SF20">
    <property type="entry name" value="ACETYL-COA HYDROLASE"/>
    <property type="match status" value="1"/>
</dbReference>
<protein>
    <submittedName>
        <fullName evidence="5">4-hydroxybutyrate CoA-transferase</fullName>
    </submittedName>
</protein>
<feature type="domain" description="Acetyl-CoA hydrolase/transferase N-terminal" evidence="3">
    <location>
        <begin position="8"/>
        <end position="173"/>
    </location>
</feature>
<keyword evidence="6" id="KW-1185">Reference proteome</keyword>
<dbReference type="RefSeq" id="WP_103788206.1">
    <property type="nucleotide sequence ID" value="NZ_PQVF01000004.1"/>
</dbReference>
<evidence type="ECO:0000256" key="1">
    <source>
        <dbReference type="ARBA" id="ARBA00009632"/>
    </source>
</evidence>
<keyword evidence="2 5" id="KW-0808">Transferase</keyword>
<accession>A0A2S5A4S3</accession>
<dbReference type="Pfam" id="PF13336">
    <property type="entry name" value="AcetylCoA_hyd_C"/>
    <property type="match status" value="1"/>
</dbReference>
<dbReference type="GO" id="GO:0006083">
    <property type="term" value="P:acetate metabolic process"/>
    <property type="evidence" value="ECO:0007669"/>
    <property type="project" value="InterPro"/>
</dbReference>
<dbReference type="InterPro" id="IPR046433">
    <property type="entry name" value="ActCoA_hydro"/>
</dbReference>
<comment type="caution">
    <text evidence="5">The sequence shown here is derived from an EMBL/GenBank/DDBJ whole genome shotgun (WGS) entry which is preliminary data.</text>
</comment>
<dbReference type="InterPro" id="IPR003702">
    <property type="entry name" value="ActCoA_hydro_N"/>
</dbReference>
<feature type="domain" description="Acetyl-CoA hydrolase/transferase C-terminal" evidence="4">
    <location>
        <begin position="269"/>
        <end position="419"/>
    </location>
</feature>
<dbReference type="PANTHER" id="PTHR21432">
    <property type="entry name" value="ACETYL-COA HYDROLASE-RELATED"/>
    <property type="match status" value="1"/>
</dbReference>
<sequence length="428" mass="47557">MKETVNYVSPAEALSIIQSNHRIFIHGSAQTPTFLLKHLAAEAPRLRNVEIVSISVYGDLFIDKPEYRNSFHMNSLFVSASVRNAVSEGYADYVPVFLSEIPELFKQKVMPLDVAIVHVSPPDDHGYCTLGVSVDIARSAVDSARYVIAQVNPNVPRTHGDGMIHSSRFHSMVYCEDPLYEAFFGSKADERTQRIGEYVAELIDDRSVLQMGIGAIPDAVLRCLHNHKDLGVHTEMCSDGIIDLFEKDVINNKYKKTHQNKTVSAFALGSNRLYDYVNDNPGFAFLDVDYVNNPHVIRRNPKMIAINSAIEIDITGQVCSDSIGCHQYSGVGGAMDFMRGAALSEGGKPIIALPSRTNKGESRIVSALKSGAGVVATRAHMHYIVTEYGIAYLFGKNLRQRAKALIDIAHPDDREMLERSCFERFKIF</sequence>
<organism evidence="5 6">
    <name type="scientific">Solitalea longa</name>
    <dbReference type="NCBI Taxonomy" id="2079460"/>
    <lineage>
        <taxon>Bacteria</taxon>
        <taxon>Pseudomonadati</taxon>
        <taxon>Bacteroidota</taxon>
        <taxon>Sphingobacteriia</taxon>
        <taxon>Sphingobacteriales</taxon>
        <taxon>Sphingobacteriaceae</taxon>
        <taxon>Solitalea</taxon>
    </lineage>
</organism>
<dbReference type="Gene3D" id="3.30.750.70">
    <property type="entry name" value="4-hydroxybutyrate coenzyme like domains"/>
    <property type="match status" value="1"/>
</dbReference>
<evidence type="ECO:0000313" key="5">
    <source>
        <dbReference type="EMBL" id="POY37299.1"/>
    </source>
</evidence>
<dbReference type="Proteomes" id="UP000236893">
    <property type="component" value="Unassembled WGS sequence"/>
</dbReference>
<evidence type="ECO:0000256" key="2">
    <source>
        <dbReference type="ARBA" id="ARBA00022679"/>
    </source>
</evidence>
<dbReference type="GO" id="GO:0008775">
    <property type="term" value="F:acetate CoA-transferase activity"/>
    <property type="evidence" value="ECO:0007669"/>
    <property type="project" value="InterPro"/>
</dbReference>
<dbReference type="EMBL" id="PQVF01000004">
    <property type="protein sequence ID" value="POY37299.1"/>
    <property type="molecule type" value="Genomic_DNA"/>
</dbReference>
<dbReference type="OrthoDB" id="9801795at2"/>
<dbReference type="SUPFAM" id="SSF100950">
    <property type="entry name" value="NagB/RpiA/CoA transferase-like"/>
    <property type="match status" value="2"/>
</dbReference>
<name>A0A2S5A4S3_9SPHI</name>
<reference evidence="5 6" key="1">
    <citation type="submission" date="2018-01" db="EMBL/GenBank/DDBJ databases">
        <authorList>
            <person name="Gaut B.S."/>
            <person name="Morton B.R."/>
            <person name="Clegg M.T."/>
            <person name="Duvall M.R."/>
        </authorList>
    </citation>
    <scope>NUCLEOTIDE SEQUENCE [LARGE SCALE GENOMIC DNA]</scope>
    <source>
        <strain evidence="5 6">HR-AV</strain>
    </source>
</reference>
<dbReference type="Gene3D" id="3.40.1080.10">
    <property type="entry name" value="Glutaconate Coenzyme A-transferase"/>
    <property type="match status" value="1"/>
</dbReference>
<dbReference type="AlphaFoldDB" id="A0A2S5A4S3"/>